<dbReference type="RefSeq" id="WP_262574672.1">
    <property type="nucleotide sequence ID" value="NZ_JAOQKJ010000006.1"/>
</dbReference>
<dbReference type="Pfam" id="PF03466">
    <property type="entry name" value="LysR_substrate"/>
    <property type="match status" value="1"/>
</dbReference>
<dbReference type="Gene3D" id="3.40.190.290">
    <property type="match status" value="1"/>
</dbReference>
<evidence type="ECO:0000256" key="2">
    <source>
        <dbReference type="ARBA" id="ARBA00023015"/>
    </source>
</evidence>
<dbReference type="EMBL" id="JAOQKJ010000006">
    <property type="protein sequence ID" value="MCU6744590.1"/>
    <property type="molecule type" value="Genomic_DNA"/>
</dbReference>
<comment type="caution">
    <text evidence="6">The sequence shown here is derived from an EMBL/GenBank/DDBJ whole genome shotgun (WGS) entry which is preliminary data.</text>
</comment>
<proteinExistence type="inferred from homology"/>
<dbReference type="Pfam" id="PF00126">
    <property type="entry name" value="HTH_1"/>
    <property type="match status" value="1"/>
</dbReference>
<evidence type="ECO:0000259" key="5">
    <source>
        <dbReference type="PROSITE" id="PS50931"/>
    </source>
</evidence>
<evidence type="ECO:0000256" key="1">
    <source>
        <dbReference type="ARBA" id="ARBA00009437"/>
    </source>
</evidence>
<evidence type="ECO:0000256" key="4">
    <source>
        <dbReference type="ARBA" id="ARBA00023163"/>
    </source>
</evidence>
<dbReference type="SUPFAM" id="SSF46785">
    <property type="entry name" value="Winged helix' DNA-binding domain"/>
    <property type="match status" value="1"/>
</dbReference>
<keyword evidence="4" id="KW-0804">Transcription</keyword>
<name>A0ABT2T300_9FIRM</name>
<organism evidence="6 7">
    <name type="scientific">Suilimivivens aceti</name>
    <dbReference type="NCBI Taxonomy" id="2981774"/>
    <lineage>
        <taxon>Bacteria</taxon>
        <taxon>Bacillati</taxon>
        <taxon>Bacillota</taxon>
        <taxon>Clostridia</taxon>
        <taxon>Lachnospirales</taxon>
        <taxon>Lachnospiraceae</taxon>
        <taxon>Suilimivivens</taxon>
    </lineage>
</organism>
<dbReference type="Proteomes" id="UP001652432">
    <property type="component" value="Unassembled WGS sequence"/>
</dbReference>
<sequence length="296" mass="34329">MIGNLEYYKVFYYAASYGSITKAAVALSVSQPAVSQAIRQLEESLGAKLFIRASRGIRLTAEGEQLFLSVKKGYEEIEKGERQLRQMLDLESGEIRVGASDMTLRFYLLPFLEKYHEKYPHIKVTVTNAPTPETRQLLKEDQIDFGLITSPFEEQEEQETFPVKEIEDCFVAGRKFIQYKNKMLDLQELEKLPLICLEKNTSTRACMDRFLYQNHVEMHPEFELATSDMIVQFALRNLGVGCVMREFAKEQLESGRLFELRFNKIIPRRHICVLKEKRKPLSKAAEGLFEMLQKDF</sequence>
<evidence type="ECO:0000313" key="7">
    <source>
        <dbReference type="Proteomes" id="UP001652432"/>
    </source>
</evidence>
<comment type="similarity">
    <text evidence="1">Belongs to the LysR transcriptional regulatory family.</text>
</comment>
<gene>
    <name evidence="6" type="ORF">OCV77_08785</name>
</gene>
<accession>A0ABT2T300</accession>
<keyword evidence="7" id="KW-1185">Reference proteome</keyword>
<dbReference type="PRINTS" id="PR00039">
    <property type="entry name" value="HTHLYSR"/>
</dbReference>
<feature type="domain" description="HTH lysR-type" evidence="5">
    <location>
        <begin position="9"/>
        <end position="60"/>
    </location>
</feature>
<dbReference type="InterPro" id="IPR000847">
    <property type="entry name" value="LysR_HTH_N"/>
</dbReference>
<dbReference type="PANTHER" id="PTHR30126">
    <property type="entry name" value="HTH-TYPE TRANSCRIPTIONAL REGULATOR"/>
    <property type="match status" value="1"/>
</dbReference>
<dbReference type="InterPro" id="IPR005119">
    <property type="entry name" value="LysR_subst-bd"/>
</dbReference>
<evidence type="ECO:0000313" key="6">
    <source>
        <dbReference type="EMBL" id="MCU6744590.1"/>
    </source>
</evidence>
<dbReference type="InterPro" id="IPR036388">
    <property type="entry name" value="WH-like_DNA-bd_sf"/>
</dbReference>
<dbReference type="PANTHER" id="PTHR30126:SF64">
    <property type="entry name" value="HTH-TYPE TRANSCRIPTIONAL REGULATOR CITR"/>
    <property type="match status" value="1"/>
</dbReference>
<dbReference type="Gene3D" id="1.10.10.10">
    <property type="entry name" value="Winged helix-like DNA-binding domain superfamily/Winged helix DNA-binding domain"/>
    <property type="match status" value="1"/>
</dbReference>
<dbReference type="InterPro" id="IPR036390">
    <property type="entry name" value="WH_DNA-bd_sf"/>
</dbReference>
<keyword evidence="2" id="KW-0805">Transcription regulation</keyword>
<keyword evidence="3" id="KW-0238">DNA-binding</keyword>
<evidence type="ECO:0000256" key="3">
    <source>
        <dbReference type="ARBA" id="ARBA00023125"/>
    </source>
</evidence>
<dbReference type="SUPFAM" id="SSF53850">
    <property type="entry name" value="Periplasmic binding protein-like II"/>
    <property type="match status" value="1"/>
</dbReference>
<dbReference type="PROSITE" id="PS50931">
    <property type="entry name" value="HTH_LYSR"/>
    <property type="match status" value="1"/>
</dbReference>
<protein>
    <submittedName>
        <fullName evidence="6">LysR family transcriptional regulator</fullName>
    </submittedName>
</protein>
<dbReference type="CDD" id="cd05466">
    <property type="entry name" value="PBP2_LTTR_substrate"/>
    <property type="match status" value="1"/>
</dbReference>
<reference evidence="6 7" key="1">
    <citation type="journal article" date="2021" name="ISME Commun">
        <title>Automated analysis of genomic sequences facilitates high-throughput and comprehensive description of bacteria.</title>
        <authorList>
            <person name="Hitch T.C.A."/>
        </authorList>
    </citation>
    <scope>NUCLEOTIDE SEQUENCE [LARGE SCALE GENOMIC DNA]</scope>
    <source>
        <strain evidence="6 7">Sanger_18</strain>
    </source>
</reference>